<organism evidence="3 4">
    <name type="scientific">Caulobacter segnis</name>
    <dbReference type="NCBI Taxonomy" id="88688"/>
    <lineage>
        <taxon>Bacteria</taxon>
        <taxon>Pseudomonadati</taxon>
        <taxon>Pseudomonadota</taxon>
        <taxon>Alphaproteobacteria</taxon>
        <taxon>Caulobacterales</taxon>
        <taxon>Caulobacteraceae</taxon>
        <taxon>Caulobacter</taxon>
    </lineage>
</organism>
<sequence>MRRLLACLAMIVLTACTAPATPGPGAPPAQSPRTPVAEGGMCGGFAGFQCQAGLTCQMETGHCKTIADAAGTCRKKPDVCPMIYAPVCGCDGKTYGNACQAAGAGVSVASTGACKP</sequence>
<dbReference type="Proteomes" id="UP001057520">
    <property type="component" value="Chromosome"/>
</dbReference>
<reference evidence="3 4" key="1">
    <citation type="submission" date="2022-04" db="EMBL/GenBank/DDBJ databases">
        <title>Genome sequence of soybean root-associated Caulobacter segnis RL271.</title>
        <authorList>
            <person name="Longley R."/>
            <person name="Bonito G."/>
            <person name="Trigodet F."/>
            <person name="Crosson S."/>
            <person name="Fiebig A."/>
        </authorList>
    </citation>
    <scope>NUCLEOTIDE SEQUENCE [LARGE SCALE GENOMIC DNA]</scope>
    <source>
        <strain evidence="3 4">RL271</strain>
    </source>
</reference>
<name>A0ABY4ZP63_9CAUL</name>
<feature type="domain" description="Kazal-like" evidence="2">
    <location>
        <begin position="67"/>
        <end position="116"/>
    </location>
</feature>
<feature type="signal peptide" evidence="1">
    <location>
        <begin position="1"/>
        <end position="20"/>
    </location>
</feature>
<dbReference type="PROSITE" id="PS51465">
    <property type="entry name" value="KAZAL_2"/>
    <property type="match status" value="1"/>
</dbReference>
<evidence type="ECO:0000313" key="3">
    <source>
        <dbReference type="EMBL" id="USQ93807.1"/>
    </source>
</evidence>
<dbReference type="SUPFAM" id="SSF100895">
    <property type="entry name" value="Kazal-type serine protease inhibitors"/>
    <property type="match status" value="1"/>
</dbReference>
<dbReference type="Pfam" id="PF00050">
    <property type="entry name" value="Kazal_1"/>
    <property type="match status" value="1"/>
</dbReference>
<keyword evidence="3" id="KW-0722">Serine protease inhibitor</keyword>
<proteinExistence type="predicted"/>
<gene>
    <name evidence="3" type="ORF">MZV50_14370</name>
</gene>
<evidence type="ECO:0000313" key="4">
    <source>
        <dbReference type="Proteomes" id="UP001057520"/>
    </source>
</evidence>
<evidence type="ECO:0000256" key="1">
    <source>
        <dbReference type="SAM" id="SignalP"/>
    </source>
</evidence>
<dbReference type="InterPro" id="IPR036058">
    <property type="entry name" value="Kazal_dom_sf"/>
</dbReference>
<dbReference type="EMBL" id="CP096040">
    <property type="protein sequence ID" value="USQ93807.1"/>
    <property type="molecule type" value="Genomic_DNA"/>
</dbReference>
<protein>
    <submittedName>
        <fullName evidence="3">Kazal-type serine protease inhibitor family protein</fullName>
    </submittedName>
</protein>
<feature type="chain" id="PRO_5046525599" evidence="1">
    <location>
        <begin position="21"/>
        <end position="116"/>
    </location>
</feature>
<keyword evidence="1" id="KW-0732">Signal</keyword>
<keyword evidence="3" id="KW-0646">Protease inhibitor</keyword>
<accession>A0ABY4ZP63</accession>
<dbReference type="CDD" id="cd00104">
    <property type="entry name" value="KAZAL_FS"/>
    <property type="match status" value="1"/>
</dbReference>
<evidence type="ECO:0000259" key="2">
    <source>
        <dbReference type="PROSITE" id="PS51465"/>
    </source>
</evidence>
<dbReference type="GO" id="GO:0004867">
    <property type="term" value="F:serine-type endopeptidase inhibitor activity"/>
    <property type="evidence" value="ECO:0007669"/>
    <property type="project" value="UniProtKB-KW"/>
</dbReference>
<dbReference type="SMART" id="SM00280">
    <property type="entry name" value="KAZAL"/>
    <property type="match status" value="1"/>
</dbReference>
<dbReference type="Gene3D" id="3.30.60.30">
    <property type="match status" value="1"/>
</dbReference>
<keyword evidence="4" id="KW-1185">Reference proteome</keyword>
<dbReference type="InterPro" id="IPR002350">
    <property type="entry name" value="Kazal_dom"/>
</dbReference>
<dbReference type="PROSITE" id="PS51257">
    <property type="entry name" value="PROKAR_LIPOPROTEIN"/>
    <property type="match status" value="1"/>
</dbReference>